<comment type="subcellular location">
    <subcellularLocation>
        <location evidence="1">Membrane</location>
        <topology evidence="1">Peripheral membrane protein</topology>
    </subcellularLocation>
</comment>
<evidence type="ECO:0000256" key="3">
    <source>
        <dbReference type="ARBA" id="ARBA00022583"/>
    </source>
</evidence>
<dbReference type="GO" id="GO:0016020">
    <property type="term" value="C:membrane"/>
    <property type="evidence" value="ECO:0007669"/>
    <property type="project" value="UniProtKB-SubCell"/>
</dbReference>
<dbReference type="STRING" id="312017.Q23KE1"/>
<dbReference type="SUPFAM" id="SSF48350">
    <property type="entry name" value="GTPase activation domain, GAP"/>
    <property type="match status" value="1"/>
</dbReference>
<dbReference type="InterPro" id="IPR037191">
    <property type="entry name" value="VPS9_dom_sf"/>
</dbReference>
<dbReference type="OrthoDB" id="313339at2759"/>
<dbReference type="GO" id="GO:0006897">
    <property type="term" value="P:endocytosis"/>
    <property type="evidence" value="ECO:0007669"/>
    <property type="project" value="UniProtKB-KW"/>
</dbReference>
<accession>Q23KE1</accession>
<evidence type="ECO:0000256" key="5">
    <source>
        <dbReference type="ARBA" id="ARBA00023136"/>
    </source>
</evidence>
<proteinExistence type="inferred from homology"/>
<name>Q23KE1_TETTS</name>
<keyword evidence="10" id="KW-1185">Reference proteome</keyword>
<dbReference type="Proteomes" id="UP000009168">
    <property type="component" value="Unassembled WGS sequence"/>
</dbReference>
<dbReference type="EMBL" id="GG662673">
    <property type="protein sequence ID" value="EAR96902.2"/>
    <property type="molecule type" value="Genomic_DNA"/>
</dbReference>
<dbReference type="InParanoid" id="Q23KE1"/>
<dbReference type="InterPro" id="IPR003123">
    <property type="entry name" value="VPS9"/>
</dbReference>
<keyword evidence="5" id="KW-0472">Membrane</keyword>
<dbReference type="RefSeq" id="XP_001017147.2">
    <property type="nucleotide sequence ID" value="XM_001017147.2"/>
</dbReference>
<dbReference type="Gene3D" id="1.20.1050.80">
    <property type="entry name" value="VPS9 domain"/>
    <property type="match status" value="1"/>
</dbReference>
<dbReference type="HOGENOM" id="CLU_279343_0_0_1"/>
<dbReference type="SUPFAM" id="SSF109993">
    <property type="entry name" value="VPS9 domain"/>
    <property type="match status" value="1"/>
</dbReference>
<dbReference type="KEGG" id="tet:TTHERM_00193940"/>
<gene>
    <name evidence="9" type="ORF">TTHERM_00193940</name>
</gene>
<reference evidence="10" key="1">
    <citation type="journal article" date="2006" name="PLoS Biol.">
        <title>Macronuclear genome sequence of the ciliate Tetrahymena thermophila, a model eukaryote.</title>
        <authorList>
            <person name="Eisen J.A."/>
            <person name="Coyne R.S."/>
            <person name="Wu M."/>
            <person name="Wu D."/>
            <person name="Thiagarajan M."/>
            <person name="Wortman J.R."/>
            <person name="Badger J.H."/>
            <person name="Ren Q."/>
            <person name="Amedeo P."/>
            <person name="Jones K.M."/>
            <person name="Tallon L.J."/>
            <person name="Delcher A.L."/>
            <person name="Salzberg S.L."/>
            <person name="Silva J.C."/>
            <person name="Haas B.J."/>
            <person name="Majoros W.H."/>
            <person name="Farzad M."/>
            <person name="Carlton J.M."/>
            <person name="Smith R.K. Jr."/>
            <person name="Garg J."/>
            <person name="Pearlman R.E."/>
            <person name="Karrer K.M."/>
            <person name="Sun L."/>
            <person name="Manning G."/>
            <person name="Elde N.C."/>
            <person name="Turkewitz A.P."/>
            <person name="Asai D.J."/>
            <person name="Wilkes D.E."/>
            <person name="Wang Y."/>
            <person name="Cai H."/>
            <person name="Collins K."/>
            <person name="Stewart B.A."/>
            <person name="Lee S.R."/>
            <person name="Wilamowska K."/>
            <person name="Weinberg Z."/>
            <person name="Ruzzo W.L."/>
            <person name="Wloga D."/>
            <person name="Gaertig J."/>
            <person name="Frankel J."/>
            <person name="Tsao C.-C."/>
            <person name="Gorovsky M.A."/>
            <person name="Keeling P.J."/>
            <person name="Waller R.F."/>
            <person name="Patron N.J."/>
            <person name="Cherry J.M."/>
            <person name="Stover N.A."/>
            <person name="Krieger C.J."/>
            <person name="del Toro C."/>
            <person name="Ryder H.F."/>
            <person name="Williamson S.C."/>
            <person name="Barbeau R.A."/>
            <person name="Hamilton E.P."/>
            <person name="Orias E."/>
        </authorList>
    </citation>
    <scope>NUCLEOTIDE SEQUENCE [LARGE SCALE GENOMIC DNA]</scope>
    <source>
        <strain evidence="10">SB210</strain>
    </source>
</reference>
<dbReference type="InterPro" id="IPR045046">
    <property type="entry name" value="Vps9-like"/>
</dbReference>
<feature type="domain" description="Ras-GAP" evidence="7">
    <location>
        <begin position="453"/>
        <end position="644"/>
    </location>
</feature>
<dbReference type="GO" id="GO:0031267">
    <property type="term" value="F:small GTPase binding"/>
    <property type="evidence" value="ECO:0007669"/>
    <property type="project" value="TreeGrafter"/>
</dbReference>
<dbReference type="PANTHER" id="PTHR23101">
    <property type="entry name" value="RAB GDP/GTP EXCHANGE FACTOR"/>
    <property type="match status" value="1"/>
</dbReference>
<evidence type="ECO:0000313" key="10">
    <source>
        <dbReference type="Proteomes" id="UP000009168"/>
    </source>
</evidence>
<dbReference type="Gene3D" id="1.10.506.10">
    <property type="entry name" value="GTPase Activation - p120gap, domain 1"/>
    <property type="match status" value="1"/>
</dbReference>
<feature type="domain" description="VPS9" evidence="8">
    <location>
        <begin position="1125"/>
        <end position="1265"/>
    </location>
</feature>
<dbReference type="PROSITE" id="PS50018">
    <property type="entry name" value="RAS_GTPASE_ACTIV_2"/>
    <property type="match status" value="1"/>
</dbReference>
<evidence type="ECO:0000256" key="2">
    <source>
        <dbReference type="ARBA" id="ARBA00008489"/>
    </source>
</evidence>
<dbReference type="CDD" id="cd04519">
    <property type="entry name" value="RasGAP"/>
    <property type="match status" value="1"/>
</dbReference>
<evidence type="ECO:0000256" key="1">
    <source>
        <dbReference type="ARBA" id="ARBA00004170"/>
    </source>
</evidence>
<dbReference type="InterPro" id="IPR008936">
    <property type="entry name" value="Rho_GTPase_activation_prot"/>
</dbReference>
<dbReference type="PROSITE" id="PS51205">
    <property type="entry name" value="VPS9"/>
    <property type="match status" value="1"/>
</dbReference>
<evidence type="ECO:0000313" key="9">
    <source>
        <dbReference type="EMBL" id="EAR96902.2"/>
    </source>
</evidence>
<feature type="compositionally biased region" description="Polar residues" evidence="6">
    <location>
        <begin position="372"/>
        <end position="391"/>
    </location>
</feature>
<dbReference type="GO" id="GO:0030139">
    <property type="term" value="C:endocytic vesicle"/>
    <property type="evidence" value="ECO:0007669"/>
    <property type="project" value="TreeGrafter"/>
</dbReference>
<evidence type="ECO:0000259" key="8">
    <source>
        <dbReference type="PROSITE" id="PS51205"/>
    </source>
</evidence>
<keyword evidence="3" id="KW-0254">Endocytosis</keyword>
<feature type="compositionally biased region" description="Polar residues" evidence="6">
    <location>
        <begin position="26"/>
        <end position="38"/>
    </location>
</feature>
<protein>
    <submittedName>
        <fullName evidence="9">GTPase-activator protein for Ras-like GTPase</fullName>
    </submittedName>
</protein>
<dbReference type="GO" id="GO:0005829">
    <property type="term" value="C:cytosol"/>
    <property type="evidence" value="ECO:0007669"/>
    <property type="project" value="TreeGrafter"/>
</dbReference>
<evidence type="ECO:0000259" key="7">
    <source>
        <dbReference type="PROSITE" id="PS50018"/>
    </source>
</evidence>
<dbReference type="Pfam" id="PF00616">
    <property type="entry name" value="RasGAP"/>
    <property type="match status" value="1"/>
</dbReference>
<feature type="region of interest" description="Disordered" evidence="6">
    <location>
        <begin position="365"/>
        <end position="398"/>
    </location>
</feature>
<dbReference type="InterPro" id="IPR001936">
    <property type="entry name" value="RasGAP_dom"/>
</dbReference>
<feature type="region of interest" description="Disordered" evidence="6">
    <location>
        <begin position="62"/>
        <end position="91"/>
    </location>
</feature>
<dbReference type="SMART" id="SM00167">
    <property type="entry name" value="VPS9"/>
    <property type="match status" value="1"/>
</dbReference>
<dbReference type="GO" id="GO:0005085">
    <property type="term" value="F:guanyl-nucleotide exchange factor activity"/>
    <property type="evidence" value="ECO:0007669"/>
    <property type="project" value="UniProtKB-KW"/>
</dbReference>
<evidence type="ECO:0000256" key="6">
    <source>
        <dbReference type="SAM" id="MobiDB-lite"/>
    </source>
</evidence>
<dbReference type="Pfam" id="PF02204">
    <property type="entry name" value="VPS9"/>
    <property type="match status" value="1"/>
</dbReference>
<organism evidence="9 10">
    <name type="scientific">Tetrahymena thermophila (strain SB210)</name>
    <dbReference type="NCBI Taxonomy" id="312017"/>
    <lineage>
        <taxon>Eukaryota</taxon>
        <taxon>Sar</taxon>
        <taxon>Alveolata</taxon>
        <taxon>Ciliophora</taxon>
        <taxon>Intramacronucleata</taxon>
        <taxon>Oligohymenophorea</taxon>
        <taxon>Hymenostomatida</taxon>
        <taxon>Tetrahymenina</taxon>
        <taxon>Tetrahymenidae</taxon>
        <taxon>Tetrahymena</taxon>
    </lineage>
</organism>
<keyword evidence="4" id="KW-0344">Guanine-nucleotide releasing factor</keyword>
<comment type="similarity">
    <text evidence="2">Belongs to the GAPVD1 family.</text>
</comment>
<dbReference type="GeneID" id="7844622"/>
<dbReference type="PANTHER" id="PTHR23101:SF25">
    <property type="entry name" value="GTPASE-ACTIVATING PROTEIN AND VPS9 DOMAIN-CONTAINING PROTEIN 1"/>
    <property type="match status" value="1"/>
</dbReference>
<sequence>MINGNQEIRKESLNLLDSPQADIRTQKQSVSSVEYTPSKQDREKKMQNMIQQLNGENIKIKSDDLNNSQSQDSHKNTPSQHPDEANSNKQQTYTIKINDIEDSQNGRLQSRLNTYDLKQQFFKSENQYPQHLFEINPHIAQWGRLQDNIKSQYLFLKQENEIKNQMIEDLKLYQLKMIKNNLKYKFLLKERSRYSMVYDKFQDIRPKMKINIQNFDTNEKSLVDTINKNQDLLKSMMLKIAQNPLLLAYIIEQNNQYDNNLDQFLDDVNSLFYERVLVDNQYHNPIYILQAYLIDRELSKAQSPDEAFKISNLSIKTIYAFSKNINCVVFLEKILYKPLKQILGHSYLLEVNLIKLYDQLKKSPRNRRDAMNISNRPSINIQLRQQHNDSPYNKEKNNFTESFNSLEASSKSTASANNPSSSKNPITQFKNFIKTYLPMKKQKSTQEPMKIKSNEIRETDRSASTFVFQNSLSSERNSSQNFGYSGRRERRRKLNQINGNVISQSQLKEAENFTIEAEIVSYLKKNIEDIDLQIALDVQYQANVSLTTLSQLVKNFMNQILTNVRNFPKEINIMCCILKRSLLRHFPLISTEEINIQIRQFVFNKWIFQDIQLINQRNIMTKKEQETLTKNFHLVNRIAQQIVKQMLFDEQQYPFLSKLNQLILSYKPDLDKFYEIISTAENTLIDLILDKSNLENATFTRSGQLTFQNTHNSSQNSKGIPIFQLNQQSVQDVTSLAFSLEDLRIITLLISKMPDKLEKFDSRNILFKEAQKLQDKLKDVFKDNLTSRNSYYFIWEAGTNQSTGYIEKLFQIDYGLSKKEKKELNQQQLNLFKIKEMLILFLLSIDSILYLMQLKRGQEITLQQILDEYKIKQIDHIISIRLNQPKVQMDIYLEYLQLLLHGLPENLQQNEYECILKDICLTLDRKFSFLTQQILAYKQLYLQKKNIIKNVILYVKEQQESIIKKNIKQNAYFFIRNSYINIKIITTKIPVTPQNREHNYLNFQIIQNEQLTVKDTESIARKKEDMLDEFKNGLCPEEPAMCFSIQHFINYLIYTPELMKCIEDRSNLTSFNQLIGQYFDLLEKKVEELPFYQNMKEECKKMFFDLIEKHIAKKIFNECMPLYNSEKDNQFIMQAKKYSYMSIQHQNIEKFFLEESMWESIAHDLTKINNVESHLDKLNLIYECFNNITQVMNMVPGEGNGADDCFPIWVYILLKAQIDKIFTNINFIELMTRKNKTVSDEIGYVFAQFQSAAKYIYDLTEEQIYSSLNNPDDIEKFSEYCKNFETLKKQHSSQLILHISQQQQSQQSQDQHSPITKSNHYFSPQVSLKKDLFSIN</sequence>
<feature type="region of interest" description="Disordered" evidence="6">
    <location>
        <begin position="1"/>
        <end position="49"/>
    </location>
</feature>
<evidence type="ECO:0000256" key="4">
    <source>
        <dbReference type="ARBA" id="ARBA00022658"/>
    </source>
</evidence>